<evidence type="ECO:0000259" key="1">
    <source>
        <dbReference type="SMART" id="SM00644"/>
    </source>
</evidence>
<dbReference type="CDD" id="cd06583">
    <property type="entry name" value="PGRP"/>
    <property type="match status" value="1"/>
</dbReference>
<dbReference type="OrthoDB" id="9816557at2"/>
<comment type="caution">
    <text evidence="3">The sequence shown here is derived from an EMBL/GenBank/DDBJ whole genome shotgun (WGS) entry which is preliminary data.</text>
</comment>
<dbReference type="SUPFAM" id="SSF55846">
    <property type="entry name" value="N-acetylmuramoyl-L-alanine amidase-like"/>
    <property type="match status" value="1"/>
</dbReference>
<reference evidence="2" key="2">
    <citation type="submission" date="2019-05" db="EMBL/GenBank/DDBJ databases">
        <authorList>
            <person name="Schuster J.A."/>
            <person name="Ehrmann M.A."/>
        </authorList>
    </citation>
    <scope>NUCLEOTIDE SEQUENCE</scope>
    <source>
        <strain evidence="2">TMW 1.2098</strain>
    </source>
</reference>
<evidence type="ECO:0000313" key="5">
    <source>
        <dbReference type="Proteomes" id="UP000436655"/>
    </source>
</evidence>
<dbReference type="EMBL" id="VDFM01000001">
    <property type="protein sequence ID" value="MQS51664.1"/>
    <property type="molecule type" value="Genomic_DNA"/>
</dbReference>
<dbReference type="Pfam" id="PF01510">
    <property type="entry name" value="Amidase_2"/>
    <property type="match status" value="1"/>
</dbReference>
<organism evidence="3 4">
    <name type="scientific">Companilactobacillus mishanensis</name>
    <dbReference type="NCBI Taxonomy" id="2486008"/>
    <lineage>
        <taxon>Bacteria</taxon>
        <taxon>Bacillati</taxon>
        <taxon>Bacillota</taxon>
        <taxon>Bacilli</taxon>
        <taxon>Lactobacillales</taxon>
        <taxon>Lactobacillaceae</taxon>
        <taxon>Companilactobacillus</taxon>
    </lineage>
</organism>
<dbReference type="Proteomes" id="UP000380386">
    <property type="component" value="Unassembled WGS sequence"/>
</dbReference>
<feature type="domain" description="N-acetylmuramoyl-L-alanine amidase" evidence="1">
    <location>
        <begin position="14"/>
        <end position="151"/>
    </location>
</feature>
<dbReference type="InterPro" id="IPR002502">
    <property type="entry name" value="Amidase_domain"/>
</dbReference>
<dbReference type="Gene3D" id="3.40.80.10">
    <property type="entry name" value="Peptidoglycan recognition protein-like"/>
    <property type="match status" value="1"/>
</dbReference>
<dbReference type="InterPro" id="IPR036505">
    <property type="entry name" value="Amidase/PGRP_sf"/>
</dbReference>
<dbReference type="GO" id="GO:0009253">
    <property type="term" value="P:peptidoglycan catabolic process"/>
    <property type="evidence" value="ECO:0007669"/>
    <property type="project" value="InterPro"/>
</dbReference>
<accession>A0A5P0ZF35</accession>
<evidence type="ECO:0000313" key="4">
    <source>
        <dbReference type="Proteomes" id="UP000380386"/>
    </source>
</evidence>
<keyword evidence="5" id="KW-1185">Reference proteome</keyword>
<reference evidence="4 5" key="1">
    <citation type="journal article" date="2019" name="Syst. Appl. Microbiol.">
        <title>Polyphasic characterization of two novel Lactobacillus spp. isolated from blown salami packages: Description of Lactobacillus halodurans sp. nov. and Lactobacillus salsicarnum sp. nov.</title>
        <authorList>
            <person name="Schuster J.A."/>
            <person name="Klingl A."/>
            <person name="Vogel R.F."/>
            <person name="Ehrmann M.A."/>
        </authorList>
    </citation>
    <scope>NUCLEOTIDE SEQUENCE [LARGE SCALE GENOMIC DNA]</scope>
    <source>
        <strain evidence="2 5">TMW 1.2098</strain>
        <strain evidence="3 4">TMW 1.2118</strain>
    </source>
</reference>
<evidence type="ECO:0000313" key="3">
    <source>
        <dbReference type="EMBL" id="MQS51664.1"/>
    </source>
</evidence>
<dbReference type="AlphaFoldDB" id="A0A5P0ZF35"/>
<sequence>MTEFNIDTSLALSDGEGSSKRVDSNKYIVLHETTNNGAWNNAHNEKVNWATQEAYVQYIIGDGGKIYSVGSEGYQAWGAGSYVNANSPVQIELARTDDEATFKKDYATYVEFARSKAKQFGIPCVLDESGNGVKTHYWVSKNIWGNHTDPVQSYLLPHWGITQEQLAHDIANGLDGDGSSFKPVTPITPQVSRDVVTIQGGPATGIAGWNSKGEIIKGSNSTFVNGTSWKANHIQLVNGLPMYQVSTDEFIPKKYTDQAGIITINAIAGVDAVNSKGEKWNNSSTTFSDMSKWQSLDNGCKVINNRLCFQVSTDQFIDAFYTIGGGNK</sequence>
<dbReference type="Proteomes" id="UP000436655">
    <property type="component" value="Unassembled WGS sequence"/>
</dbReference>
<evidence type="ECO:0000313" key="2">
    <source>
        <dbReference type="EMBL" id="MQS44231.1"/>
    </source>
</evidence>
<dbReference type="SMART" id="SM00644">
    <property type="entry name" value="Ami_2"/>
    <property type="match status" value="1"/>
</dbReference>
<dbReference type="RefSeq" id="WP_153381762.1">
    <property type="nucleotide sequence ID" value="NZ_VDFM01000001.1"/>
</dbReference>
<gene>
    <name evidence="3" type="ORF">FHL02_01385</name>
    <name evidence="2" type="ORF">FHL03_01885</name>
</gene>
<protein>
    <submittedName>
        <fullName evidence="3">N-acetylmuramoyl-L-alanine amidase</fullName>
    </submittedName>
</protein>
<name>A0A5P0ZF35_9LACO</name>
<proteinExistence type="predicted"/>
<dbReference type="EMBL" id="VDFN01000001">
    <property type="protein sequence ID" value="MQS44231.1"/>
    <property type="molecule type" value="Genomic_DNA"/>
</dbReference>
<dbReference type="GO" id="GO:0008745">
    <property type="term" value="F:N-acetylmuramoyl-L-alanine amidase activity"/>
    <property type="evidence" value="ECO:0007669"/>
    <property type="project" value="InterPro"/>
</dbReference>